<dbReference type="PANTHER" id="PTHR11552:SF123">
    <property type="entry name" value="GMC OXIDOREDUCTASE (AFU_ORTHOLOGUE AFUA_2G01770)-RELATED"/>
    <property type="match status" value="1"/>
</dbReference>
<name>A0A9P6VK20_9HELO</name>
<comment type="similarity">
    <text evidence="1 3">Belongs to the GMC oxidoreductase family.</text>
</comment>
<dbReference type="InterPro" id="IPR036188">
    <property type="entry name" value="FAD/NAD-bd_sf"/>
</dbReference>
<reference evidence="5" key="1">
    <citation type="submission" date="2019-07" db="EMBL/GenBank/DDBJ databases">
        <title>Hyphodiscus hymeniophilus genome sequencing and assembly.</title>
        <authorList>
            <person name="Kramer G."/>
            <person name="Nodwell J."/>
        </authorList>
    </citation>
    <scope>NUCLEOTIDE SEQUENCE</scope>
    <source>
        <strain evidence="5">ATCC 34498</strain>
    </source>
</reference>
<dbReference type="InterPro" id="IPR007867">
    <property type="entry name" value="GMC_OxRtase_C"/>
</dbReference>
<accession>A0A9P6VK20</accession>
<feature type="domain" description="Glucose-methanol-choline oxidoreductase N-terminal" evidence="4">
    <location>
        <begin position="101"/>
        <end position="124"/>
    </location>
</feature>
<dbReference type="OrthoDB" id="269227at2759"/>
<dbReference type="Gene3D" id="3.30.560.10">
    <property type="entry name" value="Glucose Oxidase, domain 3"/>
    <property type="match status" value="1"/>
</dbReference>
<keyword evidence="3" id="KW-0285">Flavoprotein</keyword>
<comment type="caution">
    <text evidence="5">The sequence shown here is derived from an EMBL/GenBank/DDBJ whole genome shotgun (WGS) entry which is preliminary data.</text>
</comment>
<dbReference type="EMBL" id="VNKQ01000008">
    <property type="protein sequence ID" value="KAG0649433.1"/>
    <property type="molecule type" value="Genomic_DNA"/>
</dbReference>
<dbReference type="SUPFAM" id="SSF54373">
    <property type="entry name" value="FAD-linked reductases, C-terminal domain"/>
    <property type="match status" value="1"/>
</dbReference>
<feature type="active site" description="Proton donor" evidence="2">
    <location>
        <position position="513"/>
    </location>
</feature>
<dbReference type="SUPFAM" id="SSF51905">
    <property type="entry name" value="FAD/NAD(P)-binding domain"/>
    <property type="match status" value="1"/>
</dbReference>
<proteinExistence type="inferred from homology"/>
<evidence type="ECO:0000313" key="6">
    <source>
        <dbReference type="Proteomes" id="UP000785200"/>
    </source>
</evidence>
<organism evidence="5 6">
    <name type="scientific">Hyphodiscus hymeniophilus</name>
    <dbReference type="NCBI Taxonomy" id="353542"/>
    <lineage>
        <taxon>Eukaryota</taxon>
        <taxon>Fungi</taxon>
        <taxon>Dikarya</taxon>
        <taxon>Ascomycota</taxon>
        <taxon>Pezizomycotina</taxon>
        <taxon>Leotiomycetes</taxon>
        <taxon>Helotiales</taxon>
        <taxon>Hyphodiscaceae</taxon>
        <taxon>Hyphodiscus</taxon>
    </lineage>
</organism>
<dbReference type="PIRSF" id="PIRSF000137">
    <property type="entry name" value="Alcohol_oxidase"/>
    <property type="match status" value="1"/>
</dbReference>
<sequence>MSTFDYIIVGGGTAGDSPSHNGLPSYIHANSSSHTGLVLASRLSAALPECTFLVIEEGSDGDPRIEAAQGYHQGMDRTIEWDHYTVPQKGLNGKVVGQAQGKIIGGSSAINMQGWVRGPSVDFDQWAVKVGDVRWSWAGLLPYFKKSEAFFPTLDQKAGDVSIAHGFEGPIKVSHSTNSGIPRNYPLRDTIARAYESIGVSKILDHNAGEVLGYTDVQMSTYKGKRYWSSSYTFGDKVTTWTKSSAEKVLFEGKKATSVQILRRLADGSSERVIVTARNEILVTSGVQGSAKLLLLSGIGPLDELNKHVIHQICDLPVGENYSDHPVFHTFWKLRDRGLTMGDMPLISPECDFTAGTPGDWMAWHQHNEVVNNTGKGVIDDSSVGWLLAEGKAHTESFSLYGHFDLSGAGVANPGGSCIVLASLLMTPTSRGTLTLRSADPKDAPFLDPNLLGNDVDRDLLIAGGRVIMSMMHGPVGQKIGAQEYGIDEALQCNTSDDAMMARILKTGRTGAHGSGTCAMGSVVDAECRVKGIDGLRVVDASVFPFPIAGHYQAAVYAIAEQVS</sequence>
<evidence type="ECO:0000256" key="3">
    <source>
        <dbReference type="RuleBase" id="RU003968"/>
    </source>
</evidence>
<evidence type="ECO:0000256" key="2">
    <source>
        <dbReference type="PIRSR" id="PIRSR000137-1"/>
    </source>
</evidence>
<evidence type="ECO:0000259" key="4">
    <source>
        <dbReference type="PROSITE" id="PS00623"/>
    </source>
</evidence>
<dbReference type="AlphaFoldDB" id="A0A9P6VK20"/>
<gene>
    <name evidence="5" type="ORF">D0Z07_4543</name>
</gene>
<dbReference type="Gene3D" id="3.50.50.60">
    <property type="entry name" value="FAD/NAD(P)-binding domain"/>
    <property type="match status" value="1"/>
</dbReference>
<dbReference type="PROSITE" id="PS00623">
    <property type="entry name" value="GMC_OXRED_1"/>
    <property type="match status" value="1"/>
</dbReference>
<dbReference type="GO" id="GO:0016614">
    <property type="term" value="F:oxidoreductase activity, acting on CH-OH group of donors"/>
    <property type="evidence" value="ECO:0007669"/>
    <property type="project" value="InterPro"/>
</dbReference>
<keyword evidence="3" id="KW-0274">FAD</keyword>
<dbReference type="Pfam" id="PF05199">
    <property type="entry name" value="GMC_oxred_C"/>
    <property type="match status" value="1"/>
</dbReference>
<dbReference type="GO" id="GO:0050660">
    <property type="term" value="F:flavin adenine dinucleotide binding"/>
    <property type="evidence" value="ECO:0007669"/>
    <property type="project" value="InterPro"/>
</dbReference>
<dbReference type="Pfam" id="PF00732">
    <property type="entry name" value="GMC_oxred_N"/>
    <property type="match status" value="1"/>
</dbReference>
<evidence type="ECO:0000313" key="5">
    <source>
        <dbReference type="EMBL" id="KAG0649433.1"/>
    </source>
</evidence>
<evidence type="ECO:0000256" key="1">
    <source>
        <dbReference type="ARBA" id="ARBA00010790"/>
    </source>
</evidence>
<dbReference type="Proteomes" id="UP000785200">
    <property type="component" value="Unassembled WGS sequence"/>
</dbReference>
<dbReference type="InterPro" id="IPR000172">
    <property type="entry name" value="GMC_OxRdtase_N"/>
</dbReference>
<protein>
    <submittedName>
        <fullName evidence="5">Dehydrogenase patE</fullName>
    </submittedName>
</protein>
<dbReference type="PANTHER" id="PTHR11552">
    <property type="entry name" value="GLUCOSE-METHANOL-CHOLINE GMC OXIDOREDUCTASE"/>
    <property type="match status" value="1"/>
</dbReference>
<feature type="active site" description="Proton acceptor" evidence="2">
    <location>
        <position position="551"/>
    </location>
</feature>
<dbReference type="InterPro" id="IPR012132">
    <property type="entry name" value="GMC_OxRdtase"/>
</dbReference>
<keyword evidence="6" id="KW-1185">Reference proteome</keyword>